<keyword evidence="2" id="KW-1185">Reference proteome</keyword>
<evidence type="ECO:0000313" key="2">
    <source>
        <dbReference type="Proteomes" id="UP000092460"/>
    </source>
</evidence>
<dbReference type="AlphaFoldDB" id="A0A1B0BQ65"/>
<dbReference type="Proteomes" id="UP000092460">
    <property type="component" value="Unassembled WGS sequence"/>
</dbReference>
<protein>
    <submittedName>
        <fullName evidence="1">Uncharacterized protein</fullName>
    </submittedName>
</protein>
<evidence type="ECO:0000313" key="1">
    <source>
        <dbReference type="EnsemblMetazoa" id="GPPI037139-PA"/>
    </source>
</evidence>
<sequence>MARPQNIWEEMSNSIVHTYNGTSELMNVAGKLYIEPTEDYIENIVLLFAGCAIYVRHMYHCVRYSFDLEGRDLPVLLDNICVYEHINK</sequence>
<reference evidence="1" key="2">
    <citation type="submission" date="2020-05" db="UniProtKB">
        <authorList>
            <consortium name="EnsemblMetazoa"/>
        </authorList>
    </citation>
    <scope>IDENTIFICATION</scope>
    <source>
        <strain evidence="1">IAEA</strain>
    </source>
</reference>
<proteinExistence type="predicted"/>
<accession>A0A1B0BQ65</accession>
<dbReference type="VEuPathDB" id="VectorBase:GPPI037139"/>
<dbReference type="EMBL" id="JXJN01018442">
    <property type="status" value="NOT_ANNOTATED_CDS"/>
    <property type="molecule type" value="Genomic_DNA"/>
</dbReference>
<dbReference type="EnsemblMetazoa" id="GPPI037139-RA">
    <property type="protein sequence ID" value="GPPI037139-PA"/>
    <property type="gene ID" value="GPPI037139"/>
</dbReference>
<dbReference type="EMBL" id="JXJN01018441">
    <property type="status" value="NOT_ANNOTATED_CDS"/>
    <property type="molecule type" value="Genomic_DNA"/>
</dbReference>
<organism evidence="1 2">
    <name type="scientific">Glossina palpalis gambiensis</name>
    <dbReference type="NCBI Taxonomy" id="67801"/>
    <lineage>
        <taxon>Eukaryota</taxon>
        <taxon>Metazoa</taxon>
        <taxon>Ecdysozoa</taxon>
        <taxon>Arthropoda</taxon>
        <taxon>Hexapoda</taxon>
        <taxon>Insecta</taxon>
        <taxon>Pterygota</taxon>
        <taxon>Neoptera</taxon>
        <taxon>Endopterygota</taxon>
        <taxon>Diptera</taxon>
        <taxon>Brachycera</taxon>
        <taxon>Muscomorpha</taxon>
        <taxon>Hippoboscoidea</taxon>
        <taxon>Glossinidae</taxon>
        <taxon>Glossina</taxon>
    </lineage>
</organism>
<reference evidence="2" key="1">
    <citation type="submission" date="2015-01" db="EMBL/GenBank/DDBJ databases">
        <authorList>
            <person name="Aksoy S."/>
            <person name="Warren W."/>
            <person name="Wilson R.K."/>
        </authorList>
    </citation>
    <scope>NUCLEOTIDE SEQUENCE [LARGE SCALE GENOMIC DNA]</scope>
    <source>
        <strain evidence="2">IAEA</strain>
    </source>
</reference>
<name>A0A1B0BQ65_9MUSC</name>